<evidence type="ECO:0000256" key="7">
    <source>
        <dbReference type="ARBA" id="ARBA00022989"/>
    </source>
</evidence>
<dbReference type="KEGG" id="nnu:104591464"/>
<evidence type="ECO:0000256" key="2">
    <source>
        <dbReference type="ARBA" id="ARBA00004141"/>
    </source>
</evidence>
<dbReference type="GeneID" id="104591464"/>
<dbReference type="GO" id="GO:0016020">
    <property type="term" value="C:membrane"/>
    <property type="evidence" value="ECO:0007669"/>
    <property type="project" value="UniProtKB-SubCell"/>
</dbReference>
<sequence length="155" mass="16166">MAQLLANSQYPVKTIKGLLPDKRPSNSQVLAVATLLPIGGFLLTLAGITLIGTIIGLVVATPLFVIFSPVLVPSAITIGIAVMGFLTAGALGLAALLSVSWLLNYLRGTGGTMTENLDYVKQRMQDTAGYVGQKTKDVGHGIQSMAQGKNVTNGR</sequence>
<dbReference type="OMA" id="GMKGKEM"/>
<evidence type="ECO:0000256" key="8">
    <source>
        <dbReference type="ARBA" id="ARBA00023136"/>
    </source>
</evidence>
<keyword evidence="6" id="KW-0812">Transmembrane</keyword>
<proteinExistence type="inferred from homology"/>
<protein>
    <submittedName>
        <fullName evidence="10">Oleosin 18.2 kDa-like</fullName>
    </submittedName>
</protein>
<dbReference type="PANTHER" id="PTHR33203:SF44">
    <property type="entry name" value="OLEOSIN 20.3 KDA"/>
    <property type="match status" value="1"/>
</dbReference>
<keyword evidence="5" id="KW-0551">Lipid droplet</keyword>
<name>A0A1U7Z5Q5_NELNU</name>
<dbReference type="PANTHER" id="PTHR33203">
    <property type="entry name" value="OLEOSIN"/>
    <property type="match status" value="1"/>
</dbReference>
<dbReference type="AlphaFoldDB" id="A0A1U7Z5Q5"/>
<evidence type="ECO:0000256" key="1">
    <source>
        <dbReference type="ARBA" id="ARBA00002582"/>
    </source>
</evidence>
<accession>A0A1U7Z5Q5</accession>
<evidence type="ECO:0000313" key="9">
    <source>
        <dbReference type="Proteomes" id="UP000189703"/>
    </source>
</evidence>
<keyword evidence="7" id="KW-1133">Transmembrane helix</keyword>
<dbReference type="Pfam" id="PF01277">
    <property type="entry name" value="Oleosin"/>
    <property type="match status" value="1"/>
</dbReference>
<dbReference type="GO" id="GO:0012511">
    <property type="term" value="C:monolayer-surrounded lipid storage body"/>
    <property type="evidence" value="ECO:0000318"/>
    <property type="project" value="GO_Central"/>
</dbReference>
<evidence type="ECO:0000256" key="5">
    <source>
        <dbReference type="ARBA" id="ARBA00022677"/>
    </source>
</evidence>
<dbReference type="InterPro" id="IPR000136">
    <property type="entry name" value="Oleosin"/>
</dbReference>
<dbReference type="STRING" id="4432.A0A1U7Z5Q5"/>
<dbReference type="GO" id="GO:0050826">
    <property type="term" value="P:response to freezing"/>
    <property type="evidence" value="ECO:0000318"/>
    <property type="project" value="GO_Central"/>
</dbReference>
<dbReference type="eggNOG" id="ENOG502S1R0">
    <property type="taxonomic scope" value="Eukaryota"/>
</dbReference>
<dbReference type="GO" id="GO:0010344">
    <property type="term" value="P:seed oilbody biogenesis"/>
    <property type="evidence" value="ECO:0000318"/>
    <property type="project" value="GO_Central"/>
</dbReference>
<dbReference type="Proteomes" id="UP000189703">
    <property type="component" value="Unplaced"/>
</dbReference>
<comment type="similarity">
    <text evidence="4">Belongs to the oleosin family.</text>
</comment>
<evidence type="ECO:0000256" key="4">
    <source>
        <dbReference type="ARBA" id="ARBA00010858"/>
    </source>
</evidence>
<keyword evidence="8" id="KW-0472">Membrane</keyword>
<organism evidence="9 10">
    <name type="scientific">Nelumbo nucifera</name>
    <name type="common">Sacred lotus</name>
    <dbReference type="NCBI Taxonomy" id="4432"/>
    <lineage>
        <taxon>Eukaryota</taxon>
        <taxon>Viridiplantae</taxon>
        <taxon>Streptophyta</taxon>
        <taxon>Embryophyta</taxon>
        <taxon>Tracheophyta</taxon>
        <taxon>Spermatophyta</taxon>
        <taxon>Magnoliopsida</taxon>
        <taxon>Proteales</taxon>
        <taxon>Nelumbonaceae</taxon>
        <taxon>Nelumbo</taxon>
    </lineage>
</organism>
<dbReference type="FunCoup" id="A0A1U7Z5Q5">
    <property type="interactions" value="457"/>
</dbReference>
<evidence type="ECO:0000256" key="6">
    <source>
        <dbReference type="ARBA" id="ARBA00022692"/>
    </source>
</evidence>
<comment type="subcellular location">
    <subcellularLocation>
        <location evidence="3">Lipid droplet</location>
    </subcellularLocation>
    <subcellularLocation>
        <location evidence="2">Membrane</location>
        <topology evidence="2">Multi-pass membrane protein</topology>
    </subcellularLocation>
</comment>
<reference evidence="10" key="1">
    <citation type="submission" date="2025-08" db="UniProtKB">
        <authorList>
            <consortium name="RefSeq"/>
        </authorList>
    </citation>
    <scope>IDENTIFICATION</scope>
</reference>
<evidence type="ECO:0000256" key="3">
    <source>
        <dbReference type="ARBA" id="ARBA00004502"/>
    </source>
</evidence>
<comment type="function">
    <text evidence="1">May have a structural role to stabilize the lipid body during desiccation of the seed by preventing coalescence of the oil. Probably interacts with both lipid and phospholipid moieties of lipid bodies. May also provide recognition signals for specific lipase anchorage in lipolysis during seedling growth.</text>
</comment>
<keyword evidence="9" id="KW-1185">Reference proteome</keyword>
<dbReference type="RefSeq" id="XP_010248607.1">
    <property type="nucleotide sequence ID" value="XM_010250305.2"/>
</dbReference>
<gene>
    <name evidence="10" type="primary">LOC104591464</name>
</gene>
<evidence type="ECO:0000313" key="10">
    <source>
        <dbReference type="RefSeq" id="XP_010248607.1"/>
    </source>
</evidence>
<dbReference type="GO" id="GO:0019915">
    <property type="term" value="P:lipid storage"/>
    <property type="evidence" value="ECO:0000318"/>
    <property type="project" value="GO_Central"/>
</dbReference>
<dbReference type="OrthoDB" id="1929188at2759"/>